<proteinExistence type="predicted"/>
<feature type="coiled-coil region" evidence="1">
    <location>
        <begin position="79"/>
        <end position="121"/>
    </location>
</feature>
<name>A0A387FQP1_9HYPH</name>
<evidence type="ECO:0000313" key="3">
    <source>
        <dbReference type="Proteomes" id="UP000282195"/>
    </source>
</evidence>
<reference evidence="2 3" key="1">
    <citation type="submission" date="2018-10" db="EMBL/GenBank/DDBJ databases">
        <title>Rhizobium etli, R. leguminosarum and a new Rhizobium genospecies from Phaseolus dumosus.</title>
        <authorList>
            <person name="Ramirez-Puebla S.T."/>
            <person name="Rogel-Hernandez M.A."/>
            <person name="Guerrero G."/>
            <person name="Ormeno-Orrillo E."/>
            <person name="Martinez-Romero J.C."/>
            <person name="Negrete-Yankelevich S."/>
            <person name="Martinez-Romero E."/>
        </authorList>
    </citation>
    <scope>NUCLEOTIDE SEQUENCE [LARGE SCALE GENOMIC DNA]</scope>
    <source>
        <strain evidence="2 3">CCGE525</strain>
    </source>
</reference>
<keyword evidence="3" id="KW-1185">Reference proteome</keyword>
<evidence type="ECO:0000313" key="2">
    <source>
        <dbReference type="EMBL" id="AYG59997.1"/>
    </source>
</evidence>
<sequence>MVLRAGPFGFDLVEASSVNGRDVAISIPAGLRADYLYQFMFGLGREAVPPQTVQLFDLVTRSIDGSSRSKIDMLTTKLEKALLDRAQEITEEREKAHAEYLRLAELDVKRLLSELDDYIHEGDIDTLDRVLCWREGEFRLHPAEERVRAKWQIELPAEYTRLQLAADIETSRRSLTEIAWFCRGGPVPIDLSFIRCIRSEAKPVTFLSKEAAEREAGQQMNRFLKWLAYNDESKFVYDLEISAFGIAAWSPDDYLPSAPYGRHVISCGRINPLMPLQFAAVVVDCHESLGELLAHYLRGGTGMFAEEVAVAFSRFAEIYVQSPEDEICRSTISHPYGQRWADFC</sequence>
<dbReference type="AlphaFoldDB" id="A0A387FQP1"/>
<gene>
    <name evidence="2" type="ORF">CCGE525_15155</name>
</gene>
<keyword evidence="1" id="KW-0175">Coiled coil</keyword>
<dbReference type="KEGG" id="rjg:CCGE525_15155"/>
<evidence type="ECO:0000256" key="1">
    <source>
        <dbReference type="SAM" id="Coils"/>
    </source>
</evidence>
<accession>A0A387FQP1</accession>
<dbReference type="Proteomes" id="UP000282195">
    <property type="component" value="Chromosome"/>
</dbReference>
<dbReference type="EMBL" id="CP032694">
    <property type="protein sequence ID" value="AYG59997.1"/>
    <property type="molecule type" value="Genomic_DNA"/>
</dbReference>
<organism evidence="2 3">
    <name type="scientific">Rhizobium jaguaris</name>
    <dbReference type="NCBI Taxonomy" id="1312183"/>
    <lineage>
        <taxon>Bacteria</taxon>
        <taxon>Pseudomonadati</taxon>
        <taxon>Pseudomonadota</taxon>
        <taxon>Alphaproteobacteria</taxon>
        <taxon>Hyphomicrobiales</taxon>
        <taxon>Rhizobiaceae</taxon>
        <taxon>Rhizobium/Agrobacterium group</taxon>
        <taxon>Rhizobium</taxon>
    </lineage>
</organism>
<protein>
    <submittedName>
        <fullName evidence="2">Uncharacterized protein</fullName>
    </submittedName>
</protein>